<dbReference type="CDD" id="cd00009">
    <property type="entry name" value="AAA"/>
    <property type="match status" value="1"/>
</dbReference>
<dbReference type="Pfam" id="PF01695">
    <property type="entry name" value="IstB_IS21"/>
    <property type="match status" value="1"/>
</dbReference>
<keyword evidence="2" id="KW-0547">Nucleotide-binding</keyword>
<dbReference type="Gene3D" id="3.40.50.300">
    <property type="entry name" value="P-loop containing nucleotide triphosphate hydrolases"/>
    <property type="match status" value="1"/>
</dbReference>
<comment type="caution">
    <text evidence="2">The sequence shown here is derived from an EMBL/GenBank/DDBJ whole genome shotgun (WGS) entry which is preliminary data.</text>
</comment>
<keyword evidence="2" id="KW-0067">ATP-binding</keyword>
<evidence type="ECO:0000259" key="1">
    <source>
        <dbReference type="Pfam" id="PF01695"/>
    </source>
</evidence>
<proteinExistence type="predicted"/>
<dbReference type="EMBL" id="JAOZFE010000003">
    <property type="protein sequence ID" value="MCW0953216.1"/>
    <property type="molecule type" value="Genomic_DNA"/>
</dbReference>
<dbReference type="SUPFAM" id="SSF52540">
    <property type="entry name" value="P-loop containing nucleoside triphosphate hydrolases"/>
    <property type="match status" value="1"/>
</dbReference>
<name>A0ABT3E480_9LACO</name>
<dbReference type="PANTHER" id="PTHR30050">
    <property type="entry name" value="CHROMOSOMAL REPLICATION INITIATOR PROTEIN DNAA"/>
    <property type="match status" value="1"/>
</dbReference>
<protein>
    <submittedName>
        <fullName evidence="2">ATP-binding protein</fullName>
    </submittedName>
</protein>
<dbReference type="InterPro" id="IPR002611">
    <property type="entry name" value="IstB_ATP-bd"/>
</dbReference>
<organism evidence="2 3">
    <name type="scientific">Weissella ceti</name>
    <dbReference type="NCBI Taxonomy" id="759620"/>
    <lineage>
        <taxon>Bacteria</taxon>
        <taxon>Bacillati</taxon>
        <taxon>Bacillota</taxon>
        <taxon>Bacilli</taxon>
        <taxon>Lactobacillales</taxon>
        <taxon>Lactobacillaceae</taxon>
        <taxon>Weissella</taxon>
    </lineage>
</organism>
<gene>
    <name evidence="2" type="ORF">OIT44_03895</name>
</gene>
<dbReference type="Proteomes" id="UP001526225">
    <property type="component" value="Unassembled WGS sequence"/>
</dbReference>
<dbReference type="PANTHER" id="PTHR30050:SF4">
    <property type="entry name" value="ATP-BINDING PROTEIN RV3427C IN INSERTION SEQUENCE-RELATED"/>
    <property type="match status" value="1"/>
</dbReference>
<reference evidence="2 3" key="1">
    <citation type="submission" date="2022-10" db="EMBL/GenBank/DDBJ databases">
        <title>Weissella fermenti sp. nov., isolated from fermented cabbage.</title>
        <authorList>
            <person name="Lee J.K."/>
            <person name="Baek J.H."/>
            <person name="Choi D.G."/>
            <person name="Kim J.M."/>
            <person name="Jeon C.O."/>
        </authorList>
    </citation>
    <scope>NUCLEOTIDE SEQUENCE [LARGE SCALE GENOMIC DNA]</scope>
    <source>
        <strain evidence="2 3">KACC 18534</strain>
    </source>
</reference>
<feature type="domain" description="IstB-like ATP-binding" evidence="1">
    <location>
        <begin position="72"/>
        <end position="245"/>
    </location>
</feature>
<dbReference type="InterPro" id="IPR027417">
    <property type="entry name" value="P-loop_NTPase"/>
</dbReference>
<keyword evidence="3" id="KW-1185">Reference proteome</keyword>
<accession>A0ABT3E480</accession>
<evidence type="ECO:0000313" key="3">
    <source>
        <dbReference type="Proteomes" id="UP001526225"/>
    </source>
</evidence>
<dbReference type="GO" id="GO:0005524">
    <property type="term" value="F:ATP binding"/>
    <property type="evidence" value="ECO:0007669"/>
    <property type="project" value="UniProtKB-KW"/>
</dbReference>
<dbReference type="RefSeq" id="WP_213409636.1">
    <property type="nucleotide sequence ID" value="NZ_CP074441.1"/>
</dbReference>
<evidence type="ECO:0000313" key="2">
    <source>
        <dbReference type="EMBL" id="MCW0953216.1"/>
    </source>
</evidence>
<sequence length="276" mass="30975">MQSMGEALNKVLDNLIKPTGEYCETHGDELVLLNREGAKPFCQKCQSEKMLEENKKLAAQAGEHHKRQRTVNLLRNKSIVGDSTLWDAEFDNYETTAGSETEKALALTKSFASQYVREGKKFNAIYTGTPGAGKSHLAMGLIKMINQYSTPHVSCLFISTADLFRLIKDSFNNQDQWWTEERAVKLLTEVDYLVLDDLGSESLFTSGSKEASDFNQRVLFTILNGRTNTIVTTNHTSDELSRMYNPKIVSRILKGSTGHVVKFTEATSDKRENVGF</sequence>